<feature type="coiled-coil region" evidence="1">
    <location>
        <begin position="344"/>
        <end position="434"/>
    </location>
</feature>
<dbReference type="AlphaFoldDB" id="Q2R5A7"/>
<dbReference type="EMBL" id="AC145367">
    <property type="protein sequence ID" value="AAX96272.1"/>
    <property type="molecule type" value="Genomic_DNA"/>
</dbReference>
<reference evidence="4" key="1">
    <citation type="journal article" date="2005" name="Nature">
        <title>The map-based sequence of the rice genome.</title>
        <authorList>
            <consortium name="International rice genome sequencing project (IRGSP)"/>
            <person name="Matsumoto T."/>
            <person name="Wu J."/>
            <person name="Kanamori H."/>
            <person name="Katayose Y."/>
            <person name="Fujisawa M."/>
            <person name="Namiki N."/>
            <person name="Mizuno H."/>
            <person name="Yamamoto K."/>
            <person name="Antonio B.A."/>
            <person name="Baba T."/>
            <person name="Sakata K."/>
            <person name="Nagamura Y."/>
            <person name="Aoki H."/>
            <person name="Arikawa K."/>
            <person name="Arita K."/>
            <person name="Bito T."/>
            <person name="Chiden Y."/>
            <person name="Fujitsuka N."/>
            <person name="Fukunaka R."/>
            <person name="Hamada M."/>
            <person name="Harada C."/>
            <person name="Hayashi A."/>
            <person name="Hijishita S."/>
            <person name="Honda M."/>
            <person name="Hosokawa S."/>
            <person name="Ichikawa Y."/>
            <person name="Idonuma A."/>
            <person name="Iijima M."/>
            <person name="Ikeda M."/>
            <person name="Ikeno M."/>
            <person name="Ito K."/>
            <person name="Ito S."/>
            <person name="Ito T."/>
            <person name="Ito Y."/>
            <person name="Ito Y."/>
            <person name="Iwabuchi A."/>
            <person name="Kamiya K."/>
            <person name="Karasawa W."/>
            <person name="Kurita K."/>
            <person name="Katagiri S."/>
            <person name="Kikuta A."/>
            <person name="Kobayashi H."/>
            <person name="Kobayashi N."/>
            <person name="Machita K."/>
            <person name="Maehara T."/>
            <person name="Masukawa M."/>
            <person name="Mizubayashi T."/>
            <person name="Mukai Y."/>
            <person name="Nagasaki H."/>
            <person name="Nagata Y."/>
            <person name="Naito S."/>
            <person name="Nakashima M."/>
            <person name="Nakama Y."/>
            <person name="Nakamichi Y."/>
            <person name="Nakamura M."/>
            <person name="Meguro A."/>
            <person name="Negishi M."/>
            <person name="Ohta I."/>
            <person name="Ohta T."/>
            <person name="Okamoto M."/>
            <person name="Ono N."/>
            <person name="Saji S."/>
            <person name="Sakaguchi M."/>
            <person name="Sakai K."/>
            <person name="Shibata M."/>
            <person name="Shimokawa T."/>
            <person name="Song J."/>
            <person name="Takazaki Y."/>
            <person name="Terasawa K."/>
            <person name="Tsugane M."/>
            <person name="Tsuji K."/>
            <person name="Ueda S."/>
            <person name="Waki K."/>
            <person name="Yamagata H."/>
            <person name="Yamamoto M."/>
            <person name="Yamamoto S."/>
            <person name="Yamane H."/>
            <person name="Yoshiki S."/>
            <person name="Yoshihara R."/>
            <person name="Yukawa K."/>
            <person name="Zhong H."/>
            <person name="Yano M."/>
            <person name="Yuan Q."/>
            <person name="Ouyang S."/>
            <person name="Liu J."/>
            <person name="Jones K.M."/>
            <person name="Gansberger K."/>
            <person name="Moffat K."/>
            <person name="Hill J."/>
            <person name="Bera J."/>
            <person name="Fadrosh D."/>
            <person name="Jin S."/>
            <person name="Johri S."/>
            <person name="Kim M."/>
            <person name="Overton L."/>
            <person name="Reardon M."/>
            <person name="Tsitrin T."/>
            <person name="Vuong H."/>
            <person name="Weaver B."/>
            <person name="Ciecko A."/>
            <person name="Tallon L."/>
            <person name="Jackson J."/>
            <person name="Pai G."/>
            <person name="Aken S.V."/>
            <person name="Utterback T."/>
            <person name="Reidmuller S."/>
            <person name="Feldblyum T."/>
            <person name="Hsiao J."/>
            <person name="Zismann V."/>
            <person name="Iobst S."/>
            <person name="de Vazeille A.R."/>
            <person name="Buell C.R."/>
            <person name="Ying K."/>
            <person name="Li Y."/>
            <person name="Lu T."/>
            <person name="Huang Y."/>
            <person name="Zhao Q."/>
            <person name="Feng Q."/>
            <person name="Zhang L."/>
            <person name="Zhu J."/>
            <person name="Weng Q."/>
            <person name="Mu J."/>
            <person name="Lu Y."/>
            <person name="Fan D."/>
            <person name="Liu Y."/>
            <person name="Guan J."/>
            <person name="Zhang Y."/>
            <person name="Yu S."/>
            <person name="Liu X."/>
            <person name="Zhang Y."/>
            <person name="Hong G."/>
            <person name="Han B."/>
            <person name="Choisne N."/>
            <person name="Demange N."/>
            <person name="Orjeda G."/>
            <person name="Samain S."/>
            <person name="Cattolico L."/>
            <person name="Pelletier E."/>
            <person name="Couloux A."/>
            <person name="Segurens B."/>
            <person name="Wincker P."/>
            <person name="D'Hont A."/>
            <person name="Scarpelli C."/>
            <person name="Weissenbach J."/>
            <person name="Salanoubat M."/>
            <person name="Quetier F."/>
            <person name="Yu Y."/>
            <person name="Kim H.R."/>
            <person name="Rambo T."/>
            <person name="Currie J."/>
            <person name="Collura K."/>
            <person name="Luo M."/>
            <person name="Yang T."/>
            <person name="Ammiraju J.S.S."/>
            <person name="Engler F."/>
            <person name="Soderlund C."/>
            <person name="Wing R.A."/>
            <person name="Palmer L.E."/>
            <person name="de la Bastide M."/>
            <person name="Spiegel L."/>
            <person name="Nascimento L."/>
            <person name="Zutavern T."/>
            <person name="O'Shaughnessy A."/>
            <person name="Dike S."/>
            <person name="Dedhia N."/>
            <person name="Preston R."/>
            <person name="Balija V."/>
            <person name="McCombie W.R."/>
            <person name="Chow T."/>
            <person name="Chen H."/>
            <person name="Chung M."/>
            <person name="Chen C."/>
            <person name="Shaw J."/>
            <person name="Wu H."/>
            <person name="Hsiao K."/>
            <person name="Chao Y."/>
            <person name="Chu M."/>
            <person name="Cheng C."/>
            <person name="Hour A."/>
            <person name="Lee P."/>
            <person name="Lin S."/>
            <person name="Lin Y."/>
            <person name="Liou J."/>
            <person name="Liu S."/>
            <person name="Hsing Y."/>
            <person name="Raghuvanshi S."/>
            <person name="Mohanty A."/>
            <person name="Bharti A.K."/>
            <person name="Gaur A."/>
            <person name="Gupta V."/>
            <person name="Kumar D."/>
            <person name="Ravi V."/>
            <person name="Vij S."/>
            <person name="Kapur A."/>
            <person name="Khurana P."/>
            <person name="Khurana P."/>
            <person name="Khurana J.P."/>
            <person name="Tyagi A.K."/>
            <person name="Gaikwad K."/>
            <person name="Singh A."/>
            <person name="Dalal V."/>
            <person name="Srivastava S."/>
            <person name="Dixit A."/>
            <person name="Pal A.K."/>
            <person name="Ghazi I.A."/>
            <person name="Yadav M."/>
            <person name="Pandit A."/>
            <person name="Bhargava A."/>
            <person name="Sureshbabu K."/>
            <person name="Batra K."/>
            <person name="Sharma T.R."/>
            <person name="Mohapatra T."/>
            <person name="Singh N.K."/>
            <person name="Messing J."/>
            <person name="Nelson A.B."/>
            <person name="Fuks G."/>
            <person name="Kavchok S."/>
            <person name="Keizer G."/>
            <person name="Linton E."/>
            <person name="Llaca V."/>
            <person name="Song R."/>
            <person name="Tanyolac B."/>
            <person name="Young S."/>
            <person name="Ho-Il K."/>
            <person name="Hahn J.H."/>
            <person name="Sangsakoo G."/>
            <person name="Vanavichit A."/>
            <person name="de Mattos Luiz.A.T."/>
            <person name="Zimmer P.D."/>
            <person name="Malone G."/>
            <person name="Dellagostin O."/>
            <person name="de Oliveira A.C."/>
            <person name="Bevan M."/>
            <person name="Bancroft I."/>
            <person name="Minx P."/>
            <person name="Cordum H."/>
            <person name="Wilson R."/>
            <person name="Cheng Z."/>
            <person name="Jin W."/>
            <person name="Jiang J."/>
            <person name="Leong S.A."/>
            <person name="Iwama H."/>
            <person name="Gojobori T."/>
            <person name="Itoh T."/>
            <person name="Niimura Y."/>
            <person name="Fujii Y."/>
            <person name="Habara T."/>
            <person name="Sakai H."/>
            <person name="Sato Y."/>
            <person name="Wilson G."/>
            <person name="Kumar K."/>
            <person name="McCouch S."/>
            <person name="Juretic N."/>
            <person name="Hoen D."/>
            <person name="Wright S."/>
            <person name="Bruskiewich R."/>
            <person name="Bureau T."/>
            <person name="Miyao A."/>
            <person name="Hirochika H."/>
            <person name="Nishikawa T."/>
            <person name="Kadowaki K."/>
            <person name="Sugiura M."/>
            <person name="Burr B."/>
            <person name="Sasaki T."/>
        </authorList>
    </citation>
    <scope>NUCLEOTIDE SEQUENCE [LARGE SCALE GENOMIC DNA]</scope>
    <source>
        <strain evidence="4">cv. Nipponbare</strain>
    </source>
</reference>
<keyword evidence="1" id="KW-0175">Coiled coil</keyword>
<evidence type="ECO:0000313" key="3">
    <source>
        <dbReference type="EMBL" id="AAX96272.1"/>
    </source>
</evidence>
<proteinExistence type="predicted"/>
<reference evidence="4" key="2">
    <citation type="journal article" date="2008" name="Nucleic Acids Res.">
        <title>The rice annotation project database (RAP-DB): 2008 update.</title>
        <authorList>
            <consortium name="The rice annotation project (RAP)"/>
        </authorList>
    </citation>
    <scope>GENOME REANNOTATION</scope>
    <source>
        <strain evidence="4">cv. Nipponbare</strain>
    </source>
</reference>
<gene>
    <name evidence="3" type="ordered locus">LOC_Os11g25660</name>
</gene>
<evidence type="ECO:0008006" key="5">
    <source>
        <dbReference type="Google" id="ProtNLM"/>
    </source>
</evidence>
<accession>Q2R5A7</accession>
<organism evidence="3 4">
    <name type="scientific">Oryza sativa subsp. japonica</name>
    <name type="common">Rice</name>
    <dbReference type="NCBI Taxonomy" id="39947"/>
    <lineage>
        <taxon>Eukaryota</taxon>
        <taxon>Viridiplantae</taxon>
        <taxon>Streptophyta</taxon>
        <taxon>Embryophyta</taxon>
        <taxon>Tracheophyta</taxon>
        <taxon>Spermatophyta</taxon>
        <taxon>Magnoliopsida</taxon>
        <taxon>Liliopsida</taxon>
        <taxon>Poales</taxon>
        <taxon>Poaceae</taxon>
        <taxon>BOP clade</taxon>
        <taxon>Oryzoideae</taxon>
        <taxon>Oryzeae</taxon>
        <taxon>Oryzinae</taxon>
        <taxon>Oryza</taxon>
        <taxon>Oryza sativa</taxon>
    </lineage>
</organism>
<evidence type="ECO:0000313" key="4">
    <source>
        <dbReference type="Proteomes" id="UP000000763"/>
    </source>
</evidence>
<name>Q2R5A7_ORYSJ</name>
<feature type="region of interest" description="Disordered" evidence="2">
    <location>
        <begin position="214"/>
        <end position="250"/>
    </location>
</feature>
<evidence type="ECO:0000256" key="1">
    <source>
        <dbReference type="SAM" id="Coils"/>
    </source>
</evidence>
<sequence>MSSSTNPSDTPSAEYAEHLSNLVAIPSLSYENYYFLGPVDNPDSTEFIIGETNRIPFRLTNPDLGHWKNTFKSWPSLEKVPPEKSWTTWFKRVSASKRVHWDEIGIGQELDLTIVNSAKDEPLMATASYFWSNTINAFLFNQGPMTPTLIDITMITGLDTTESSPPHQSNNVRDIEYAPGLIPNGGGPSPPIIGYNAPKTSALLQGLIREPADAAKKRNNKSSTVNISAPAKTAKTKKTTPADDLPALDPSSEQALDEEIIEDDVDEAAAEKKKTVVKKKPAAMIPKSAPPVLADLFSFDIRDYLDEAEEDTSSKALAPLSDDLVHVEKSKLDQLSEGIIKSNIDRLEARKIDLMAQLQECNAELDMEHKKLADLPQAVEEQKAKLKSAIKNVADMTKSLKVIPGTDAQDAQAIEEVEQIRQKAISAIQQYLSQ</sequence>
<dbReference type="Proteomes" id="UP000000763">
    <property type="component" value="Chromosome 11"/>
</dbReference>
<protein>
    <recommendedName>
        <fullName evidence="5">Aminotransferase-like protein</fullName>
    </recommendedName>
</protein>
<evidence type="ECO:0000256" key="2">
    <source>
        <dbReference type="SAM" id="MobiDB-lite"/>
    </source>
</evidence>